<gene>
    <name evidence="3" type="ORF">FM21_17770</name>
</gene>
<evidence type="ECO:0008006" key="5">
    <source>
        <dbReference type="Google" id="ProtNLM"/>
    </source>
</evidence>
<dbReference type="AlphaFoldDB" id="A0A086MV10"/>
<name>A0A086MV10_9ACTN</name>
<comment type="caution">
    <text evidence="3">The sequence shown here is derived from an EMBL/GenBank/DDBJ whole genome shotgun (WGS) entry which is preliminary data.</text>
</comment>
<dbReference type="STRING" id="1915400.FM21_17770"/>
<organism evidence="3 4">
    <name type="scientific">Streptomyces mutabilis</name>
    <dbReference type="NCBI Taxonomy" id="67332"/>
    <lineage>
        <taxon>Bacteria</taxon>
        <taxon>Bacillati</taxon>
        <taxon>Actinomycetota</taxon>
        <taxon>Actinomycetes</taxon>
        <taxon>Kitasatosporales</taxon>
        <taxon>Streptomycetaceae</taxon>
        <taxon>Streptomyces</taxon>
    </lineage>
</organism>
<feature type="region of interest" description="Disordered" evidence="1">
    <location>
        <begin position="177"/>
        <end position="245"/>
    </location>
</feature>
<feature type="signal peptide" evidence="2">
    <location>
        <begin position="1"/>
        <end position="34"/>
    </location>
</feature>
<feature type="chain" id="PRO_5001811439" description="Secreted protein" evidence="2">
    <location>
        <begin position="35"/>
        <end position="296"/>
    </location>
</feature>
<evidence type="ECO:0000313" key="4">
    <source>
        <dbReference type="Proteomes" id="UP000029095"/>
    </source>
</evidence>
<evidence type="ECO:0000256" key="1">
    <source>
        <dbReference type="SAM" id="MobiDB-lite"/>
    </source>
</evidence>
<proteinExistence type="predicted"/>
<evidence type="ECO:0000313" key="3">
    <source>
        <dbReference type="EMBL" id="KFG72728.1"/>
    </source>
</evidence>
<keyword evidence="2" id="KW-0732">Signal</keyword>
<dbReference type="HOGENOM" id="CLU_081862_0_0_11"/>
<dbReference type="Proteomes" id="UP000029095">
    <property type="component" value="Unassembled WGS sequence"/>
</dbReference>
<evidence type="ECO:0000256" key="2">
    <source>
        <dbReference type="SAM" id="SignalP"/>
    </source>
</evidence>
<dbReference type="EMBL" id="JNFQ01000002">
    <property type="protein sequence ID" value="KFG72728.1"/>
    <property type="molecule type" value="Genomic_DNA"/>
</dbReference>
<feature type="region of interest" description="Disordered" evidence="1">
    <location>
        <begin position="116"/>
        <end position="161"/>
    </location>
</feature>
<sequence>MPPQPPLEGARPMRRTARALSTAVLASAALGVFAAPAPAEPGVPPPPIGVAEPVAEVSPAGVTPGGTVTVSVTCAPTGGSAPATLDATSRAFDGGTVVLRKVGDEHEATSGAAYRGTARTAAAEDFGSDPETAGSEDEWTVDGTCPGASGEEGDPWSATMTVPEEPMTVPEAPLAVPEEPMTAPDEPMAAPEEGGGAVAPPCPQPTAPHAGASSRGTSCATEPACPEPASPHGETSAQRRNCGGTTAEHGVHAGAGGAFTGSVPALVAGGVLIAGACGAAAHRLLRLRLRGDAAHR</sequence>
<reference evidence="3 4" key="1">
    <citation type="submission" date="2014-05" db="EMBL/GenBank/DDBJ databases">
        <title>Complete genome sequence of the Streptomyces mutabilis TRM45540.</title>
        <authorList>
            <person name="Luo X."/>
            <person name="Zhang L."/>
        </authorList>
    </citation>
    <scope>NUCLEOTIDE SEQUENCE [LARGE SCALE GENOMIC DNA]</scope>
    <source>
        <strain evidence="3 4">TRM45540</strain>
    </source>
</reference>
<accession>A0A086MV10</accession>
<keyword evidence="4" id="KW-1185">Reference proteome</keyword>
<feature type="compositionally biased region" description="Low complexity" evidence="1">
    <location>
        <begin position="177"/>
        <end position="192"/>
    </location>
</feature>
<protein>
    <recommendedName>
        <fullName evidence="5">Secreted protein</fullName>
    </recommendedName>
</protein>